<dbReference type="UniPathway" id="UPA00219"/>
<dbReference type="InterPro" id="IPR016185">
    <property type="entry name" value="PreATP-grasp_dom_sf"/>
</dbReference>
<dbReference type="PROSITE" id="PS50975">
    <property type="entry name" value="ATP_GRASP"/>
    <property type="match status" value="1"/>
</dbReference>
<keyword evidence="16 22" id="KW-0961">Cell wall biogenesis/degradation</keyword>
<gene>
    <name evidence="22" type="primary">ddl</name>
    <name evidence="28" type="ORF">SAMN02745110_00456</name>
</gene>
<feature type="binding site" evidence="24">
    <location>
        <begin position="218"/>
        <end position="225"/>
    </location>
    <ligand>
        <name>ATP</name>
        <dbReference type="ChEBI" id="CHEBI:30616"/>
    </ligand>
</feature>
<evidence type="ECO:0000256" key="24">
    <source>
        <dbReference type="PIRSR" id="PIRSR039102-2"/>
    </source>
</evidence>
<evidence type="ECO:0000313" key="28">
    <source>
        <dbReference type="EMBL" id="SJZ43220.1"/>
    </source>
</evidence>
<evidence type="ECO:0000256" key="14">
    <source>
        <dbReference type="ARBA" id="ARBA00022984"/>
    </source>
</evidence>
<comment type="function">
    <text evidence="2 22">Cell wall formation.</text>
</comment>
<evidence type="ECO:0000256" key="17">
    <source>
        <dbReference type="ARBA" id="ARBA00047614"/>
    </source>
</evidence>
<dbReference type="Gene3D" id="3.40.50.20">
    <property type="match status" value="1"/>
</dbReference>
<feature type="binding site" evidence="24">
    <location>
        <position position="136"/>
    </location>
    <ligand>
        <name>ATP</name>
        <dbReference type="ChEBI" id="CHEBI:30616"/>
    </ligand>
</feature>
<evidence type="ECO:0000256" key="12">
    <source>
        <dbReference type="ARBA" id="ARBA00022842"/>
    </source>
</evidence>
<accession>A0A1T4KLD8</accession>
<dbReference type="RefSeq" id="WP_078786129.1">
    <property type="nucleotide sequence ID" value="NZ_FMTO01000003.1"/>
</dbReference>
<dbReference type="GO" id="GO:0008716">
    <property type="term" value="F:D-alanine-D-alanine ligase activity"/>
    <property type="evidence" value="ECO:0007669"/>
    <property type="project" value="UniProtKB-UniRule"/>
</dbReference>
<feature type="binding site" evidence="25">
    <location>
        <position position="313"/>
    </location>
    <ligand>
        <name>Mg(2+)</name>
        <dbReference type="ChEBI" id="CHEBI:18420"/>
        <label>1</label>
    </ligand>
</feature>
<organism evidence="28 29">
    <name type="scientific">Eubacterium ruminantium</name>
    <dbReference type="NCBI Taxonomy" id="42322"/>
    <lineage>
        <taxon>Bacteria</taxon>
        <taxon>Bacillati</taxon>
        <taxon>Bacillota</taxon>
        <taxon>Clostridia</taxon>
        <taxon>Eubacteriales</taxon>
        <taxon>Eubacteriaceae</taxon>
        <taxon>Eubacterium</taxon>
    </lineage>
</organism>
<name>A0A1T4KLD8_9FIRM</name>
<comment type="catalytic activity">
    <reaction evidence="17 22">
        <text>2 D-alanine + ATP = D-alanyl-D-alanine + ADP + phosphate + H(+)</text>
        <dbReference type="Rhea" id="RHEA:11224"/>
        <dbReference type="ChEBI" id="CHEBI:15378"/>
        <dbReference type="ChEBI" id="CHEBI:30616"/>
        <dbReference type="ChEBI" id="CHEBI:43474"/>
        <dbReference type="ChEBI" id="CHEBI:57416"/>
        <dbReference type="ChEBI" id="CHEBI:57822"/>
        <dbReference type="ChEBI" id="CHEBI:456216"/>
        <dbReference type="EC" id="6.3.2.4"/>
    </reaction>
</comment>
<dbReference type="GO" id="GO:0005524">
    <property type="term" value="F:ATP binding"/>
    <property type="evidence" value="ECO:0007669"/>
    <property type="project" value="UniProtKB-UniRule"/>
</dbReference>
<dbReference type="InterPro" id="IPR011761">
    <property type="entry name" value="ATP-grasp"/>
</dbReference>
<dbReference type="PROSITE" id="PS00843">
    <property type="entry name" value="DALA_DALA_LIGASE_1"/>
    <property type="match status" value="1"/>
</dbReference>
<dbReference type="OrthoDB" id="9813261at2"/>
<dbReference type="GO" id="GO:0005829">
    <property type="term" value="C:cytosol"/>
    <property type="evidence" value="ECO:0007669"/>
    <property type="project" value="TreeGrafter"/>
</dbReference>
<dbReference type="PIRSF" id="PIRSF039102">
    <property type="entry name" value="Ddl/VanB"/>
    <property type="match status" value="1"/>
</dbReference>
<evidence type="ECO:0000256" key="15">
    <source>
        <dbReference type="ARBA" id="ARBA00023211"/>
    </source>
</evidence>
<feature type="active site" evidence="23">
    <location>
        <position position="324"/>
    </location>
</feature>
<evidence type="ECO:0000256" key="9">
    <source>
        <dbReference type="ARBA" id="ARBA00022723"/>
    </source>
</evidence>
<dbReference type="PANTHER" id="PTHR23132:SF25">
    <property type="entry name" value="D-ALANINE--D-ALANINE LIGASE A"/>
    <property type="match status" value="1"/>
</dbReference>
<feature type="active site" evidence="23">
    <location>
        <position position="188"/>
    </location>
</feature>
<comment type="cofactor">
    <cofactor evidence="25">
        <name>Mg(2+)</name>
        <dbReference type="ChEBI" id="CHEBI:18420"/>
    </cofactor>
    <cofactor evidence="25">
        <name>Mn(2+)</name>
        <dbReference type="ChEBI" id="CHEBI:29035"/>
    </cofactor>
    <text evidence="25">Binds 2 magnesium or manganese ions per subunit.</text>
</comment>
<dbReference type="InterPro" id="IPR011095">
    <property type="entry name" value="Dala_Dala_lig_C"/>
</dbReference>
<dbReference type="AlphaFoldDB" id="A0A1T4KLD8"/>
<keyword evidence="14 22" id="KW-0573">Peptidoglycan synthesis</keyword>
<dbReference type="GO" id="GO:0009252">
    <property type="term" value="P:peptidoglycan biosynthetic process"/>
    <property type="evidence" value="ECO:0007669"/>
    <property type="project" value="UniProtKB-UniRule"/>
</dbReference>
<evidence type="ECO:0000256" key="5">
    <source>
        <dbReference type="ARBA" id="ARBA00010871"/>
    </source>
</evidence>
<dbReference type="GO" id="GO:0008360">
    <property type="term" value="P:regulation of cell shape"/>
    <property type="evidence" value="ECO:0007669"/>
    <property type="project" value="UniProtKB-KW"/>
</dbReference>
<evidence type="ECO:0000256" key="4">
    <source>
        <dbReference type="ARBA" id="ARBA00004752"/>
    </source>
</evidence>
<proteinExistence type="inferred from homology"/>
<dbReference type="Pfam" id="PF01820">
    <property type="entry name" value="Dala_Dala_lig_N"/>
    <property type="match status" value="1"/>
</dbReference>
<dbReference type="FunFam" id="3.30.1490.20:FF:000007">
    <property type="entry name" value="D-alanine--D-alanine ligase"/>
    <property type="match status" value="1"/>
</dbReference>
<evidence type="ECO:0000256" key="7">
    <source>
        <dbReference type="ARBA" id="ARBA00022490"/>
    </source>
</evidence>
<reference evidence="28 29" key="1">
    <citation type="submission" date="2017-02" db="EMBL/GenBank/DDBJ databases">
        <authorList>
            <person name="Peterson S.W."/>
        </authorList>
    </citation>
    <scope>NUCLEOTIDE SEQUENCE [LARGE SCALE GENOMIC DNA]</scope>
    <source>
        <strain evidence="28 29">ATCC 17233</strain>
    </source>
</reference>
<feature type="binding site" evidence="25">
    <location>
        <position position="299"/>
    </location>
    <ligand>
        <name>Mg(2+)</name>
        <dbReference type="ChEBI" id="CHEBI:18420"/>
        <label>1</label>
    </ligand>
</feature>
<keyword evidence="13 22" id="KW-0133">Cell shape</keyword>
<feature type="binding site" evidence="25">
    <location>
        <position position="313"/>
    </location>
    <ligand>
        <name>Mg(2+)</name>
        <dbReference type="ChEBI" id="CHEBI:18420"/>
        <label>2</label>
    </ligand>
</feature>
<evidence type="ECO:0000259" key="27">
    <source>
        <dbReference type="PROSITE" id="PS50975"/>
    </source>
</evidence>
<dbReference type="Gene3D" id="3.30.470.20">
    <property type="entry name" value="ATP-grasp fold, B domain"/>
    <property type="match status" value="1"/>
</dbReference>
<keyword evidence="11 26" id="KW-0067">ATP-binding</keyword>
<feature type="binding site" evidence="24">
    <location>
        <begin position="188"/>
        <end position="189"/>
    </location>
    <ligand>
        <name>ATP</name>
        <dbReference type="ChEBI" id="CHEBI:30616"/>
    </ligand>
</feature>
<keyword evidence="9 25" id="KW-0479">Metal-binding</keyword>
<evidence type="ECO:0000256" key="23">
    <source>
        <dbReference type="PIRSR" id="PIRSR039102-1"/>
    </source>
</evidence>
<evidence type="ECO:0000256" key="19">
    <source>
        <dbReference type="ARBA" id="ARBA00068427"/>
    </source>
</evidence>
<comment type="cofactor">
    <cofactor evidence="1">
        <name>Mn(2+)</name>
        <dbReference type="ChEBI" id="CHEBI:29035"/>
    </cofactor>
</comment>
<dbReference type="NCBIfam" id="NF002528">
    <property type="entry name" value="PRK01966.1-4"/>
    <property type="match status" value="1"/>
</dbReference>
<dbReference type="PANTHER" id="PTHR23132">
    <property type="entry name" value="D-ALANINE--D-ALANINE LIGASE"/>
    <property type="match status" value="1"/>
</dbReference>
<evidence type="ECO:0000256" key="3">
    <source>
        <dbReference type="ARBA" id="ARBA00004496"/>
    </source>
</evidence>
<keyword evidence="12 25" id="KW-0460">Magnesium</keyword>
<evidence type="ECO:0000256" key="22">
    <source>
        <dbReference type="HAMAP-Rule" id="MF_00047"/>
    </source>
</evidence>
<evidence type="ECO:0000256" key="26">
    <source>
        <dbReference type="PROSITE-ProRule" id="PRU00409"/>
    </source>
</evidence>
<evidence type="ECO:0000256" key="25">
    <source>
        <dbReference type="PIRSR" id="PIRSR039102-3"/>
    </source>
</evidence>
<dbReference type="HAMAP" id="MF_00047">
    <property type="entry name" value="Dala_Dala_lig"/>
    <property type="match status" value="1"/>
</dbReference>
<dbReference type="GO" id="GO:0046872">
    <property type="term" value="F:metal ion binding"/>
    <property type="evidence" value="ECO:0007669"/>
    <property type="project" value="UniProtKB-KW"/>
</dbReference>
<keyword evidence="7 22" id="KW-0963">Cytoplasm</keyword>
<dbReference type="SUPFAM" id="SSF56059">
    <property type="entry name" value="Glutathione synthetase ATP-binding domain-like"/>
    <property type="match status" value="1"/>
</dbReference>
<evidence type="ECO:0000256" key="16">
    <source>
        <dbReference type="ARBA" id="ARBA00023316"/>
    </source>
</evidence>
<evidence type="ECO:0000256" key="10">
    <source>
        <dbReference type="ARBA" id="ARBA00022741"/>
    </source>
</evidence>
<feature type="domain" description="ATP-grasp" evidence="27">
    <location>
        <begin position="140"/>
        <end position="346"/>
    </location>
</feature>
<protein>
    <recommendedName>
        <fullName evidence="19 22">D-alanine--D-alanine ligase</fullName>
        <ecNumber evidence="6 22">6.3.2.4</ecNumber>
    </recommendedName>
    <alternativeName>
        <fullName evidence="21 22">D-Ala-D-Ala ligase</fullName>
    </alternativeName>
    <alternativeName>
        <fullName evidence="20 22">D-alanylalanine synthetase</fullName>
    </alternativeName>
</protein>
<dbReference type="Gene3D" id="3.30.1490.20">
    <property type="entry name" value="ATP-grasp fold, A domain"/>
    <property type="match status" value="1"/>
</dbReference>
<evidence type="ECO:0000256" key="18">
    <source>
        <dbReference type="ARBA" id="ARBA00060592"/>
    </source>
</evidence>
<evidence type="ECO:0000256" key="21">
    <source>
        <dbReference type="ARBA" id="ARBA00077154"/>
    </source>
</evidence>
<feature type="binding site" evidence="25">
    <location>
        <position position="315"/>
    </location>
    <ligand>
        <name>Mg(2+)</name>
        <dbReference type="ChEBI" id="CHEBI:18420"/>
        <label>2</label>
    </ligand>
</feature>
<comment type="similarity">
    <text evidence="5 22">Belongs to the D-alanine--D-alanine ligase family.</text>
</comment>
<comment type="pathway">
    <text evidence="18">Glycan biosynthesis.</text>
</comment>
<dbReference type="EMBL" id="FUXA01000004">
    <property type="protein sequence ID" value="SJZ43220.1"/>
    <property type="molecule type" value="Genomic_DNA"/>
</dbReference>
<dbReference type="NCBIfam" id="TIGR01205">
    <property type="entry name" value="D_ala_D_alaTIGR"/>
    <property type="match status" value="1"/>
</dbReference>
<feature type="active site" evidence="23">
    <location>
        <position position="16"/>
    </location>
</feature>
<keyword evidence="15 25" id="KW-0464">Manganese</keyword>
<dbReference type="SUPFAM" id="SSF52440">
    <property type="entry name" value="PreATP-grasp domain"/>
    <property type="match status" value="1"/>
</dbReference>
<evidence type="ECO:0000256" key="1">
    <source>
        <dbReference type="ARBA" id="ARBA00001936"/>
    </source>
</evidence>
<dbReference type="EC" id="6.3.2.4" evidence="6 22"/>
<evidence type="ECO:0000256" key="20">
    <source>
        <dbReference type="ARBA" id="ARBA00076288"/>
    </source>
</evidence>
<evidence type="ECO:0000256" key="2">
    <source>
        <dbReference type="ARBA" id="ARBA00003921"/>
    </source>
</evidence>
<dbReference type="InterPro" id="IPR000291">
    <property type="entry name" value="D-Ala_lig_Van_CS"/>
</dbReference>
<feature type="binding site" evidence="24">
    <location>
        <begin position="312"/>
        <end position="313"/>
    </location>
    <ligand>
        <name>ATP</name>
        <dbReference type="ChEBI" id="CHEBI:30616"/>
    </ligand>
</feature>
<evidence type="ECO:0000256" key="6">
    <source>
        <dbReference type="ARBA" id="ARBA00012216"/>
    </source>
</evidence>
<evidence type="ECO:0000256" key="8">
    <source>
        <dbReference type="ARBA" id="ARBA00022598"/>
    </source>
</evidence>
<sequence length="357" mass="39417">MSKKKVVVVYGGRSSEHEVSCVSAATVIDAIDKEKYDIIIVGITKDGKWLLADSVDSIRDGSWRKSKVGAVISPDTSRQLLLIYDTEKVEKIKIDVVFPVLHGLFGEDGTIQGLLEMASIPYVGCGHLASAITMDKFFTKVIADSVNVAQASYVPVRSFELEDVEKVVEKIESAKEYPVFVKPSNAGSSVGITKAHNREELIEGLKLAAKHDTKILVEETINGREIECAVYGYGGNAFASGVGEIVAAAEFYDYDAKYNNAASKTVLDPDIPADKLEEIREAAVKIYRACDCFGMSRVDFFLEKDTNRVVFNEINTIPGHTSISMYPMLMERAGHPMGEYVNNLLEMAYERHNYTDK</sequence>
<dbReference type="InterPro" id="IPR013815">
    <property type="entry name" value="ATP_grasp_subdomain_1"/>
</dbReference>
<dbReference type="InterPro" id="IPR011127">
    <property type="entry name" value="Dala_Dala_lig_N"/>
</dbReference>
<comment type="subcellular location">
    <subcellularLocation>
        <location evidence="3 22">Cytoplasm</location>
    </subcellularLocation>
</comment>
<evidence type="ECO:0000256" key="13">
    <source>
        <dbReference type="ARBA" id="ARBA00022960"/>
    </source>
</evidence>
<evidence type="ECO:0000313" key="29">
    <source>
        <dbReference type="Proteomes" id="UP000189857"/>
    </source>
</evidence>
<dbReference type="GO" id="GO:0071555">
    <property type="term" value="P:cell wall organization"/>
    <property type="evidence" value="ECO:0007669"/>
    <property type="project" value="UniProtKB-KW"/>
</dbReference>
<evidence type="ECO:0000256" key="11">
    <source>
        <dbReference type="ARBA" id="ARBA00022840"/>
    </source>
</evidence>
<keyword evidence="29" id="KW-1185">Reference proteome</keyword>
<feature type="binding site" evidence="24">
    <location>
        <begin position="180"/>
        <end position="182"/>
    </location>
    <ligand>
        <name>ATP</name>
        <dbReference type="ChEBI" id="CHEBI:30616"/>
    </ligand>
</feature>
<dbReference type="Proteomes" id="UP000189857">
    <property type="component" value="Unassembled WGS sequence"/>
</dbReference>
<dbReference type="InterPro" id="IPR005905">
    <property type="entry name" value="D_ala_D_ala"/>
</dbReference>
<keyword evidence="8 22" id="KW-0436">Ligase</keyword>
<keyword evidence="10 24" id="KW-0547">Nucleotide-binding</keyword>
<comment type="pathway">
    <text evidence="4 22">Cell wall biogenesis; peptidoglycan biosynthesis.</text>
</comment>
<dbReference type="Pfam" id="PF07478">
    <property type="entry name" value="Dala_Dala_lig_C"/>
    <property type="match status" value="1"/>
</dbReference>